<feature type="domain" description="XPA C-terminal" evidence="12">
    <location>
        <begin position="200"/>
        <end position="250"/>
    </location>
</feature>
<dbReference type="InterPro" id="IPR009061">
    <property type="entry name" value="DNA-bd_dom_put_sf"/>
</dbReference>
<keyword evidence="4" id="KW-0227">DNA damage</keyword>
<dbReference type="GO" id="GO:0008270">
    <property type="term" value="F:zinc ion binding"/>
    <property type="evidence" value="ECO:0007669"/>
    <property type="project" value="UniProtKB-KW"/>
</dbReference>
<evidence type="ECO:0000256" key="10">
    <source>
        <dbReference type="ARBA" id="ARBA00072989"/>
    </source>
</evidence>
<dbReference type="Proteomes" id="UP000799302">
    <property type="component" value="Unassembled WGS sequence"/>
</dbReference>
<feature type="compositionally biased region" description="Polar residues" evidence="11">
    <location>
        <begin position="39"/>
        <end position="48"/>
    </location>
</feature>
<evidence type="ECO:0000256" key="4">
    <source>
        <dbReference type="ARBA" id="ARBA00022763"/>
    </source>
</evidence>
<keyword evidence="5" id="KW-0863">Zinc-finger</keyword>
<dbReference type="SUPFAM" id="SSF46955">
    <property type="entry name" value="Putative DNA-binding domain"/>
    <property type="match status" value="1"/>
</dbReference>
<keyword evidence="6" id="KW-0862">Zinc</keyword>
<dbReference type="NCBIfam" id="TIGR00598">
    <property type="entry name" value="rad14"/>
    <property type="match status" value="1"/>
</dbReference>
<dbReference type="GO" id="GO:0070914">
    <property type="term" value="P:UV-damage excision repair"/>
    <property type="evidence" value="ECO:0007669"/>
    <property type="project" value="TreeGrafter"/>
</dbReference>
<comment type="similarity">
    <text evidence="2">Belongs to the XPA family.</text>
</comment>
<keyword evidence="9" id="KW-0539">Nucleus</keyword>
<accession>A0A6A6U4S1</accession>
<dbReference type="GO" id="GO:0000715">
    <property type="term" value="P:nucleotide-excision repair, DNA damage recognition"/>
    <property type="evidence" value="ECO:0007669"/>
    <property type="project" value="TreeGrafter"/>
</dbReference>
<dbReference type="PANTHER" id="PTHR10142">
    <property type="entry name" value="DNA REPAIR PROTEIN COMPLEMENTING XP-A CELLS"/>
    <property type="match status" value="1"/>
</dbReference>
<keyword evidence="3" id="KW-0479">Metal-binding</keyword>
<dbReference type="GO" id="GO:0003684">
    <property type="term" value="F:damaged DNA binding"/>
    <property type="evidence" value="ECO:0007669"/>
    <property type="project" value="InterPro"/>
</dbReference>
<feature type="compositionally biased region" description="Low complexity" evidence="11">
    <location>
        <begin position="63"/>
        <end position="73"/>
    </location>
</feature>
<comment type="subcellular location">
    <subcellularLocation>
        <location evidence="1">Nucleus</location>
    </subcellularLocation>
</comment>
<dbReference type="InterPro" id="IPR022656">
    <property type="entry name" value="XPA_C"/>
</dbReference>
<evidence type="ECO:0000259" key="12">
    <source>
        <dbReference type="Pfam" id="PF05181"/>
    </source>
</evidence>
<name>A0A6A6U4S1_9PEZI</name>
<evidence type="ECO:0000256" key="2">
    <source>
        <dbReference type="ARBA" id="ARBA00005548"/>
    </source>
</evidence>
<dbReference type="FunFam" id="3.90.530.10:FF:000003">
    <property type="entry name" value="Dna repair rad14 protein"/>
    <property type="match status" value="1"/>
</dbReference>
<organism evidence="13 14">
    <name type="scientific">Microthyrium microscopicum</name>
    <dbReference type="NCBI Taxonomy" id="703497"/>
    <lineage>
        <taxon>Eukaryota</taxon>
        <taxon>Fungi</taxon>
        <taxon>Dikarya</taxon>
        <taxon>Ascomycota</taxon>
        <taxon>Pezizomycotina</taxon>
        <taxon>Dothideomycetes</taxon>
        <taxon>Dothideomycetes incertae sedis</taxon>
        <taxon>Microthyriales</taxon>
        <taxon>Microthyriaceae</taxon>
        <taxon>Microthyrium</taxon>
    </lineage>
</organism>
<evidence type="ECO:0000256" key="1">
    <source>
        <dbReference type="ARBA" id="ARBA00004123"/>
    </source>
</evidence>
<dbReference type="GO" id="GO:0006284">
    <property type="term" value="P:base-excision repair"/>
    <property type="evidence" value="ECO:0007669"/>
    <property type="project" value="TreeGrafter"/>
</dbReference>
<evidence type="ECO:0000256" key="7">
    <source>
        <dbReference type="ARBA" id="ARBA00023125"/>
    </source>
</evidence>
<gene>
    <name evidence="13" type="ORF">BT63DRAFT_481928</name>
</gene>
<evidence type="ECO:0000256" key="5">
    <source>
        <dbReference type="ARBA" id="ARBA00022771"/>
    </source>
</evidence>
<dbReference type="InterPro" id="IPR037129">
    <property type="entry name" value="XPA_sf"/>
</dbReference>
<dbReference type="InterPro" id="IPR000465">
    <property type="entry name" value="XPA/RAD14"/>
</dbReference>
<evidence type="ECO:0000256" key="11">
    <source>
        <dbReference type="SAM" id="MobiDB-lite"/>
    </source>
</evidence>
<dbReference type="GO" id="GO:0000110">
    <property type="term" value="C:nucleotide-excision repair factor 1 complex"/>
    <property type="evidence" value="ECO:0007669"/>
    <property type="project" value="TreeGrafter"/>
</dbReference>
<keyword evidence="7" id="KW-0238">DNA-binding</keyword>
<feature type="region of interest" description="Disordered" evidence="11">
    <location>
        <begin position="25"/>
        <end position="77"/>
    </location>
</feature>
<protein>
    <recommendedName>
        <fullName evidence="10">DNA repair protein RAD14</fullName>
    </recommendedName>
</protein>
<dbReference type="GO" id="GO:1901255">
    <property type="term" value="P:nucleotide-excision repair involved in interstrand cross-link repair"/>
    <property type="evidence" value="ECO:0007669"/>
    <property type="project" value="TreeGrafter"/>
</dbReference>
<dbReference type="PANTHER" id="PTHR10142:SF0">
    <property type="entry name" value="DNA REPAIR PROTEIN COMPLEMENTING XP-A CELLS"/>
    <property type="match status" value="1"/>
</dbReference>
<sequence length="370" mass="42098">MADSTPPSRAPPSTAQLEHIRRTEEARLKSKAARAAHDASNTTLNPSTKRPAPYNQPTSVRNAPAMSTPAADAAAHRLTRRTAYTEYDLSTMRDTKGGFLSAQDDPLNRALHGAPEKDKNKGGIKPTGMTEAEWERLQLLTKLRKNRAGPFEPGLSVLTDKEERKKESCRECGSVEVDWNWVETFGVHVCNSCKEEMGDKYSLLTKTEAREDYLLTNPELQDADLLRHLKRPNPHHATWNDMQLYLRFQVEEYAFSAKKWGSPEALDAEFERRVEEKRARKEKKFRVKLDELKKKTRTDAYRRNRLMVEKGSKHVAGIGDGDGDDVQFGMRLNRGDRHVHEWGRPLVDEETGVEVKKCLECGVECEELEL</sequence>
<evidence type="ECO:0000256" key="9">
    <source>
        <dbReference type="ARBA" id="ARBA00023242"/>
    </source>
</evidence>
<evidence type="ECO:0000256" key="8">
    <source>
        <dbReference type="ARBA" id="ARBA00023204"/>
    </source>
</evidence>
<dbReference type="OrthoDB" id="5368863at2759"/>
<dbReference type="CDD" id="cd21077">
    <property type="entry name" value="DBD_Rad14"/>
    <property type="match status" value="1"/>
</dbReference>
<dbReference type="AlphaFoldDB" id="A0A6A6U4S1"/>
<dbReference type="EMBL" id="MU004239">
    <property type="protein sequence ID" value="KAF2666128.1"/>
    <property type="molecule type" value="Genomic_DNA"/>
</dbReference>
<keyword evidence="8" id="KW-0234">DNA repair</keyword>
<evidence type="ECO:0000313" key="14">
    <source>
        <dbReference type="Proteomes" id="UP000799302"/>
    </source>
</evidence>
<reference evidence="13" key="1">
    <citation type="journal article" date="2020" name="Stud. Mycol.">
        <title>101 Dothideomycetes genomes: a test case for predicting lifestyles and emergence of pathogens.</title>
        <authorList>
            <person name="Haridas S."/>
            <person name="Albert R."/>
            <person name="Binder M."/>
            <person name="Bloem J."/>
            <person name="Labutti K."/>
            <person name="Salamov A."/>
            <person name="Andreopoulos B."/>
            <person name="Baker S."/>
            <person name="Barry K."/>
            <person name="Bills G."/>
            <person name="Bluhm B."/>
            <person name="Cannon C."/>
            <person name="Castanera R."/>
            <person name="Culley D."/>
            <person name="Daum C."/>
            <person name="Ezra D."/>
            <person name="Gonzalez J."/>
            <person name="Henrissat B."/>
            <person name="Kuo A."/>
            <person name="Liang C."/>
            <person name="Lipzen A."/>
            <person name="Lutzoni F."/>
            <person name="Magnuson J."/>
            <person name="Mondo S."/>
            <person name="Nolan M."/>
            <person name="Ohm R."/>
            <person name="Pangilinan J."/>
            <person name="Park H.-J."/>
            <person name="Ramirez L."/>
            <person name="Alfaro M."/>
            <person name="Sun H."/>
            <person name="Tritt A."/>
            <person name="Yoshinaga Y."/>
            <person name="Zwiers L.-H."/>
            <person name="Turgeon B."/>
            <person name="Goodwin S."/>
            <person name="Spatafora J."/>
            <person name="Crous P."/>
            <person name="Grigoriev I."/>
        </authorList>
    </citation>
    <scope>NUCLEOTIDE SEQUENCE</scope>
    <source>
        <strain evidence="13">CBS 115976</strain>
    </source>
</reference>
<proteinExistence type="inferred from homology"/>
<dbReference type="Pfam" id="PF05181">
    <property type="entry name" value="XPA_C"/>
    <property type="match status" value="1"/>
</dbReference>
<evidence type="ECO:0000256" key="3">
    <source>
        <dbReference type="ARBA" id="ARBA00022723"/>
    </source>
</evidence>
<evidence type="ECO:0000313" key="13">
    <source>
        <dbReference type="EMBL" id="KAF2666128.1"/>
    </source>
</evidence>
<dbReference type="Gene3D" id="3.90.530.10">
    <property type="entry name" value="XPA C-terminal domain"/>
    <property type="match status" value="1"/>
</dbReference>
<evidence type="ECO:0000256" key="6">
    <source>
        <dbReference type="ARBA" id="ARBA00022833"/>
    </source>
</evidence>
<keyword evidence="14" id="KW-1185">Reference proteome</keyword>